<name>A0A816JQ24_BRANA</name>
<reference evidence="3" key="1">
    <citation type="submission" date="2021-01" db="EMBL/GenBank/DDBJ databases">
        <authorList>
            <consortium name="Genoscope - CEA"/>
            <person name="William W."/>
        </authorList>
    </citation>
    <scope>NUCLEOTIDE SEQUENCE</scope>
</reference>
<feature type="compositionally biased region" description="Polar residues" evidence="1">
    <location>
        <begin position="169"/>
        <end position="181"/>
    </location>
</feature>
<evidence type="ECO:0000256" key="2">
    <source>
        <dbReference type="SAM" id="Phobius"/>
    </source>
</evidence>
<keyword evidence="2" id="KW-0472">Membrane</keyword>
<organism evidence="3">
    <name type="scientific">Brassica napus</name>
    <name type="common">Rape</name>
    <dbReference type="NCBI Taxonomy" id="3708"/>
    <lineage>
        <taxon>Eukaryota</taxon>
        <taxon>Viridiplantae</taxon>
        <taxon>Streptophyta</taxon>
        <taxon>Embryophyta</taxon>
        <taxon>Tracheophyta</taxon>
        <taxon>Spermatophyta</taxon>
        <taxon>Magnoliopsida</taxon>
        <taxon>eudicotyledons</taxon>
        <taxon>Gunneridae</taxon>
        <taxon>Pentapetalae</taxon>
        <taxon>rosids</taxon>
        <taxon>malvids</taxon>
        <taxon>Brassicales</taxon>
        <taxon>Brassicaceae</taxon>
        <taxon>Brassiceae</taxon>
        <taxon>Brassica</taxon>
    </lineage>
</organism>
<dbReference type="Proteomes" id="UP001295469">
    <property type="component" value="Chromosome C04"/>
</dbReference>
<dbReference type="Gene3D" id="2.40.50.140">
    <property type="entry name" value="Nucleic acid-binding proteins"/>
    <property type="match status" value="1"/>
</dbReference>
<evidence type="ECO:0000256" key="1">
    <source>
        <dbReference type="SAM" id="MobiDB-lite"/>
    </source>
</evidence>
<proteinExistence type="predicted"/>
<protein>
    <submittedName>
        <fullName evidence="3">(rape) hypothetical protein</fullName>
    </submittedName>
</protein>
<dbReference type="InterPro" id="IPR012340">
    <property type="entry name" value="NA-bd_OB-fold"/>
</dbReference>
<keyword evidence="2" id="KW-1133">Transmembrane helix</keyword>
<feature type="transmembrane region" description="Helical" evidence="2">
    <location>
        <begin position="59"/>
        <end position="80"/>
    </location>
</feature>
<gene>
    <name evidence="3" type="ORF">DARMORV10_C04P56080.1</name>
</gene>
<evidence type="ECO:0000313" key="3">
    <source>
        <dbReference type="EMBL" id="CAF1862618.1"/>
    </source>
</evidence>
<feature type="compositionally biased region" description="Basic and acidic residues" evidence="1">
    <location>
        <begin position="128"/>
        <end position="140"/>
    </location>
</feature>
<sequence>MRRNTTWPDFPPPQRGTLDQPAYQVELSVSDQTDETFFVAFDVEMTKLTNIQAAEADHILHYIILFLLCLFFLKILCVGVKAHVDNELPEFIADIVGKTFIFQLKLVEFNFTHKHQTFTISPLLHSEQGGDHGTDDDMPRENPVASKVSAGDKKTDVELPYGESDELEVNTNAKHQPSSTVVPGGGRPASTKQVVGPNENGKKKARLA</sequence>
<feature type="region of interest" description="Disordered" evidence="1">
    <location>
        <begin position="123"/>
        <end position="208"/>
    </location>
</feature>
<accession>A0A816JQ24</accession>
<dbReference type="AlphaFoldDB" id="A0A816JQ24"/>
<keyword evidence="2" id="KW-0812">Transmembrane</keyword>
<dbReference type="EMBL" id="HG994368">
    <property type="protein sequence ID" value="CAF1862618.1"/>
    <property type="molecule type" value="Genomic_DNA"/>
</dbReference>